<name>A0A136IP81_9PEZI</name>
<dbReference type="Proteomes" id="UP000070501">
    <property type="component" value="Unassembled WGS sequence"/>
</dbReference>
<keyword evidence="1 3" id="KW-0378">Hydrolase</keyword>
<dbReference type="InterPro" id="IPR029058">
    <property type="entry name" value="AB_hydrolase_fold"/>
</dbReference>
<protein>
    <submittedName>
        <fullName evidence="3">Alpha/Beta hydrolase protein</fullName>
    </submittedName>
</protein>
<dbReference type="STRING" id="196109.A0A136IP81"/>
<keyword evidence="4" id="KW-1185">Reference proteome</keyword>
<organism evidence="3 4">
    <name type="scientific">Microdochium bolleyi</name>
    <dbReference type="NCBI Taxonomy" id="196109"/>
    <lineage>
        <taxon>Eukaryota</taxon>
        <taxon>Fungi</taxon>
        <taxon>Dikarya</taxon>
        <taxon>Ascomycota</taxon>
        <taxon>Pezizomycotina</taxon>
        <taxon>Sordariomycetes</taxon>
        <taxon>Xylariomycetidae</taxon>
        <taxon>Xylariales</taxon>
        <taxon>Microdochiaceae</taxon>
        <taxon>Microdochium</taxon>
    </lineage>
</organism>
<dbReference type="OrthoDB" id="6499973at2759"/>
<proteinExistence type="predicted"/>
<gene>
    <name evidence="3" type="ORF">Micbo1qcDRAFT_168211</name>
</gene>
<evidence type="ECO:0000313" key="4">
    <source>
        <dbReference type="Proteomes" id="UP000070501"/>
    </source>
</evidence>
<dbReference type="InterPro" id="IPR050300">
    <property type="entry name" value="GDXG_lipolytic_enzyme"/>
</dbReference>
<dbReference type="InParanoid" id="A0A136IP81"/>
<dbReference type="Pfam" id="PF20434">
    <property type="entry name" value="BD-FAE"/>
    <property type="match status" value="1"/>
</dbReference>
<dbReference type="PANTHER" id="PTHR48081">
    <property type="entry name" value="AB HYDROLASE SUPERFAMILY PROTEIN C4A8.06C"/>
    <property type="match status" value="1"/>
</dbReference>
<dbReference type="PANTHER" id="PTHR48081:SF6">
    <property type="entry name" value="PEPTIDASE S9 PROLYL OLIGOPEPTIDASE CATALYTIC DOMAIN-CONTAINING PROTEIN"/>
    <property type="match status" value="1"/>
</dbReference>
<feature type="non-terminal residue" evidence="3">
    <location>
        <position position="217"/>
    </location>
</feature>
<dbReference type="SUPFAM" id="SSF53474">
    <property type="entry name" value="alpha/beta-Hydrolases"/>
    <property type="match status" value="1"/>
</dbReference>
<reference evidence="4" key="1">
    <citation type="submission" date="2016-02" db="EMBL/GenBank/DDBJ databases">
        <title>Draft genome sequence of Microdochium bolleyi, a fungal endophyte of beachgrass.</title>
        <authorList>
            <consortium name="DOE Joint Genome Institute"/>
            <person name="David A.S."/>
            <person name="May G."/>
            <person name="Haridas S."/>
            <person name="Lim J."/>
            <person name="Wang M."/>
            <person name="Labutti K."/>
            <person name="Lipzen A."/>
            <person name="Barry K."/>
            <person name="Grigoriev I.V."/>
        </authorList>
    </citation>
    <scope>NUCLEOTIDE SEQUENCE [LARGE SCALE GENOMIC DNA]</scope>
    <source>
        <strain evidence="4">J235TASD1</strain>
    </source>
</reference>
<dbReference type="InterPro" id="IPR049492">
    <property type="entry name" value="BD-FAE-like_dom"/>
</dbReference>
<dbReference type="GO" id="GO:0016787">
    <property type="term" value="F:hydrolase activity"/>
    <property type="evidence" value="ECO:0007669"/>
    <property type="project" value="UniProtKB-KW"/>
</dbReference>
<sequence>MTRKYGASSRTPNLVFYPAARPNGHSILIIPGGGYARVVLDGEGSEAVRFFNDRGWHAWVLEYTTTANAPAPLYPTPINEALEAVRQVRAQQRQMDNSDGGGKLGVIGFSAGAHLAALLSTNNYAPGPFPAAATAETAGASSSDQQDVDFGILAYGVITMDKDSPAAHGPSRACLLGPDPSAELCRSVSPQHLVCGRTPPVFLFHTANDGVVASQNA</sequence>
<dbReference type="Gene3D" id="3.40.50.1820">
    <property type="entry name" value="alpha/beta hydrolase"/>
    <property type="match status" value="1"/>
</dbReference>
<dbReference type="EMBL" id="KQ964266">
    <property type="protein sequence ID" value="KXJ86725.1"/>
    <property type="molecule type" value="Genomic_DNA"/>
</dbReference>
<dbReference type="AlphaFoldDB" id="A0A136IP81"/>
<evidence type="ECO:0000313" key="3">
    <source>
        <dbReference type="EMBL" id="KXJ86725.1"/>
    </source>
</evidence>
<feature type="domain" description="BD-FAE-like" evidence="2">
    <location>
        <begin position="25"/>
        <end position="215"/>
    </location>
</feature>
<evidence type="ECO:0000256" key="1">
    <source>
        <dbReference type="ARBA" id="ARBA00022801"/>
    </source>
</evidence>
<evidence type="ECO:0000259" key="2">
    <source>
        <dbReference type="Pfam" id="PF20434"/>
    </source>
</evidence>
<accession>A0A136IP81</accession>